<dbReference type="InterPro" id="IPR013087">
    <property type="entry name" value="Znf_C2H2_type"/>
</dbReference>
<accession>A0A0F7TZW1</accession>
<dbReference type="AlphaFoldDB" id="A0A0F7TZW1"/>
<proteinExistence type="predicted"/>
<dbReference type="SMART" id="SM00355">
    <property type="entry name" value="ZnF_C2H2"/>
    <property type="match status" value="3"/>
</dbReference>
<name>A0A0F7TZW1_PENBI</name>
<protein>
    <recommendedName>
        <fullName evidence="2">C2H2-type domain-containing protein</fullName>
    </recommendedName>
</protein>
<feature type="region of interest" description="Disordered" evidence="1">
    <location>
        <begin position="261"/>
        <end position="299"/>
    </location>
</feature>
<dbReference type="Proteomes" id="UP000042958">
    <property type="component" value="Unassembled WGS sequence"/>
</dbReference>
<feature type="compositionally biased region" description="Basic residues" evidence="1">
    <location>
        <begin position="285"/>
        <end position="298"/>
    </location>
</feature>
<reference evidence="4" key="1">
    <citation type="journal article" date="2015" name="Genome Announc.">
        <title>Draft genome sequence of the fungus Penicillium brasilianum MG11.</title>
        <authorList>
            <person name="Horn F."/>
            <person name="Linde J."/>
            <person name="Mattern D.J."/>
            <person name="Walther G."/>
            <person name="Guthke R."/>
            <person name="Brakhage A.A."/>
            <person name="Valiante V."/>
        </authorList>
    </citation>
    <scope>NUCLEOTIDE SEQUENCE [LARGE SCALE GENOMIC DNA]</scope>
    <source>
        <strain evidence="4">MG11</strain>
    </source>
</reference>
<evidence type="ECO:0000313" key="4">
    <source>
        <dbReference type="Proteomes" id="UP000042958"/>
    </source>
</evidence>
<evidence type="ECO:0000259" key="2">
    <source>
        <dbReference type="PROSITE" id="PS00028"/>
    </source>
</evidence>
<evidence type="ECO:0000256" key="1">
    <source>
        <dbReference type="SAM" id="MobiDB-lite"/>
    </source>
</evidence>
<dbReference type="OrthoDB" id="5399138at2759"/>
<dbReference type="PROSITE" id="PS00028">
    <property type="entry name" value="ZINC_FINGER_C2H2_1"/>
    <property type="match status" value="1"/>
</dbReference>
<keyword evidence="4" id="KW-1185">Reference proteome</keyword>
<evidence type="ECO:0000313" key="3">
    <source>
        <dbReference type="EMBL" id="CEJ61501.1"/>
    </source>
</evidence>
<feature type="compositionally biased region" description="Low complexity" evidence="1">
    <location>
        <begin position="265"/>
        <end position="275"/>
    </location>
</feature>
<organism evidence="3 4">
    <name type="scientific">Penicillium brasilianum</name>
    <dbReference type="NCBI Taxonomy" id="104259"/>
    <lineage>
        <taxon>Eukaryota</taxon>
        <taxon>Fungi</taxon>
        <taxon>Dikarya</taxon>
        <taxon>Ascomycota</taxon>
        <taxon>Pezizomycotina</taxon>
        <taxon>Eurotiomycetes</taxon>
        <taxon>Eurotiomycetidae</taxon>
        <taxon>Eurotiales</taxon>
        <taxon>Aspergillaceae</taxon>
        <taxon>Penicillium</taxon>
    </lineage>
</organism>
<feature type="region of interest" description="Disordered" evidence="1">
    <location>
        <begin position="154"/>
        <end position="219"/>
    </location>
</feature>
<sequence length="607" mass="68315">MPPENQPEELAHFEEEFFSNDNPWTHAPNTGTTDIFPADNLHFDGSGFHAGGLFNTQLLDASDLCFLDSTYDTTNTTPAVPSFMGHELAPDSFPASVSSLDGFPDMMNGYSGTTSPGIGLSQDASNNHLFEGFSWNWESSPALNDLTMPSEPIEETASAPLSQRQPVRAPPTRSSGLPRRRSRYLISRPVEKTHPIQIPTAKEMDPMQRWQESPPEDEPASFTAIMNAVDEMPTHNSPRQASGRKVNDSFRHYRQSASITSGEFSASSADSAYSSTGRSTPQSGRSRRSKGRVAKSKAKPWNDTKPRIFCCTFCCDRFRSKYDWVRHEKSLHLNLETWYCAPLGPAVFSETTGQEHCAYCNTPNPSRDHLIQEHNYEECQNLSKASRSFRRKDHLVQHLRHVHQVNTVPSIDDWKQESKNIASRCGFCDQKLHDWDERIEHIGDHFRSGFTMKDWQGDHGFPPSITAQLRNAFPPYLIGNESESMIPFSSTNAHVRDHYAQMSARVHLPKGEGDVVPGEEPTTAGAADATTSQFDNFLGNFTRHLGQFARQQMQKGVIPTDEMFQQEARRVVFGCGDEWDQTIADSPQWLSSFRQLYCETRDGRHDG</sequence>
<feature type="domain" description="C2H2-type" evidence="2">
    <location>
        <begin position="310"/>
        <end position="332"/>
    </location>
</feature>
<dbReference type="STRING" id="104259.A0A0F7TZW1"/>
<gene>
    <name evidence="3" type="ORF">PMG11_10034</name>
</gene>
<dbReference type="EMBL" id="CDHK01000011">
    <property type="protein sequence ID" value="CEJ61501.1"/>
    <property type="molecule type" value="Genomic_DNA"/>
</dbReference>